<comment type="caution">
    <text evidence="9">The sequence shown here is derived from an EMBL/GenBank/DDBJ whole genome shotgun (WGS) entry which is preliminary data.</text>
</comment>
<organism evidence="9 10">
    <name type="scientific">Rhynchospora pubera</name>
    <dbReference type="NCBI Taxonomy" id="906938"/>
    <lineage>
        <taxon>Eukaryota</taxon>
        <taxon>Viridiplantae</taxon>
        <taxon>Streptophyta</taxon>
        <taxon>Embryophyta</taxon>
        <taxon>Tracheophyta</taxon>
        <taxon>Spermatophyta</taxon>
        <taxon>Magnoliopsida</taxon>
        <taxon>Liliopsida</taxon>
        <taxon>Poales</taxon>
        <taxon>Cyperaceae</taxon>
        <taxon>Cyperoideae</taxon>
        <taxon>Rhynchosporeae</taxon>
        <taxon>Rhynchospora</taxon>
    </lineage>
</organism>
<sequence>MFPTWVQSTVSFIGGCKVSAVVEKIVEKGILFFGERVLPAGSEAAVRRVEMALPEIRAVMGVAEALKMKEPCASDWIDQFRQAAHAAENVLRELDVVKQDAAGGSTSSSKKRRRCAISDDILERLNEAVVMLDQAASGVDRLLQLANVLGIYGPSVSHLEVVNISGCQTTSYWVERGVLGRDVEKDKIIGWLKRPTQAWLSSFGVVGGGGLGKTALVQFACDELRGLGYFEEIIWVRVSTNFIVECITKKLLAELGETSRGYSSLDVLQESLKKKIFSKKILLILDDVWENEKREDWEQLIVPLRFVQKGSKILFTTRLNSVADLVASVINTEHEFLELQELREEELQLIFNSYALRGFHPNNHSDLQAIGDQIARTLRGCPFAAKVIGKSLNSFMDQFYWRRISIYASIIYREPRSNVVESLQLSFYNLPINLQSCVLYCVLFPPDYEFAKRRVIRLWKAEAFIPHPSAGYTWEDVGEDHFNHLLKKSFIEPLNSSGKQRYVLHDLMREFAIRYSKTCYFASQLLEDNLGR</sequence>
<evidence type="ECO:0000259" key="6">
    <source>
        <dbReference type="Pfam" id="PF00931"/>
    </source>
</evidence>
<dbReference type="PRINTS" id="PR00364">
    <property type="entry name" value="DISEASERSIST"/>
</dbReference>
<dbReference type="GO" id="GO:0098542">
    <property type="term" value="P:defense response to other organism"/>
    <property type="evidence" value="ECO:0007669"/>
    <property type="project" value="TreeGrafter"/>
</dbReference>
<evidence type="ECO:0000256" key="4">
    <source>
        <dbReference type="ARBA" id="ARBA00022741"/>
    </source>
</evidence>
<dbReference type="SUPFAM" id="SSF52540">
    <property type="entry name" value="P-loop containing nucleoside triphosphate hydrolases"/>
    <property type="match status" value="1"/>
</dbReference>
<feature type="domain" description="Disease resistance N-terminal" evidence="7">
    <location>
        <begin position="35"/>
        <end position="105"/>
    </location>
</feature>
<feature type="domain" description="Disease resistance protein winged helix" evidence="8">
    <location>
        <begin position="443"/>
        <end position="512"/>
    </location>
</feature>
<dbReference type="Pfam" id="PF00931">
    <property type="entry name" value="NB-ARC"/>
    <property type="match status" value="1"/>
</dbReference>
<dbReference type="InterPro" id="IPR041118">
    <property type="entry name" value="Rx_N"/>
</dbReference>
<dbReference type="InterPro" id="IPR044974">
    <property type="entry name" value="Disease_R_plants"/>
</dbReference>
<evidence type="ECO:0000313" key="10">
    <source>
        <dbReference type="Proteomes" id="UP001140206"/>
    </source>
</evidence>
<gene>
    <name evidence="9" type="ORF">LUZ62_040299</name>
</gene>
<accession>A0AAV8FE71</accession>
<dbReference type="PANTHER" id="PTHR23155">
    <property type="entry name" value="DISEASE RESISTANCE PROTEIN RP"/>
    <property type="match status" value="1"/>
</dbReference>
<dbReference type="Proteomes" id="UP001140206">
    <property type="component" value="Chromosome 2"/>
</dbReference>
<keyword evidence="5" id="KW-0611">Plant defense</keyword>
<keyword evidence="4" id="KW-0547">Nucleotide-binding</keyword>
<feature type="domain" description="NB-ARC" evidence="6">
    <location>
        <begin position="184"/>
        <end position="355"/>
    </location>
</feature>
<evidence type="ECO:0000256" key="2">
    <source>
        <dbReference type="ARBA" id="ARBA00022614"/>
    </source>
</evidence>
<dbReference type="Pfam" id="PF18052">
    <property type="entry name" value="Rx_N"/>
    <property type="match status" value="1"/>
</dbReference>
<comment type="similarity">
    <text evidence="1">Belongs to the disease resistance NB-LRR family.</text>
</comment>
<dbReference type="PANTHER" id="PTHR23155:SF1045">
    <property type="entry name" value="OS12G0204800 PROTEIN"/>
    <property type="match status" value="1"/>
</dbReference>
<proteinExistence type="inferred from homology"/>
<dbReference type="InterPro" id="IPR027417">
    <property type="entry name" value="P-loop_NTPase"/>
</dbReference>
<dbReference type="InterPro" id="IPR058922">
    <property type="entry name" value="WHD_DRP"/>
</dbReference>
<keyword evidence="2" id="KW-0433">Leucine-rich repeat</keyword>
<dbReference type="InterPro" id="IPR002182">
    <property type="entry name" value="NB-ARC"/>
</dbReference>
<protein>
    <submittedName>
        <fullName evidence="9">Disease resistance protein RGA2</fullName>
    </submittedName>
</protein>
<evidence type="ECO:0000256" key="5">
    <source>
        <dbReference type="ARBA" id="ARBA00022821"/>
    </source>
</evidence>
<evidence type="ECO:0000256" key="1">
    <source>
        <dbReference type="ARBA" id="ARBA00008894"/>
    </source>
</evidence>
<evidence type="ECO:0000256" key="3">
    <source>
        <dbReference type="ARBA" id="ARBA00022737"/>
    </source>
</evidence>
<evidence type="ECO:0000259" key="8">
    <source>
        <dbReference type="Pfam" id="PF23559"/>
    </source>
</evidence>
<dbReference type="Pfam" id="PF23559">
    <property type="entry name" value="WHD_DRP"/>
    <property type="match status" value="1"/>
</dbReference>
<name>A0AAV8FE71_9POAL</name>
<dbReference type="GO" id="GO:0043531">
    <property type="term" value="F:ADP binding"/>
    <property type="evidence" value="ECO:0007669"/>
    <property type="project" value="InterPro"/>
</dbReference>
<dbReference type="Gene3D" id="1.10.10.10">
    <property type="entry name" value="Winged helix-like DNA-binding domain superfamily/Winged helix DNA-binding domain"/>
    <property type="match status" value="1"/>
</dbReference>
<dbReference type="InterPro" id="IPR036388">
    <property type="entry name" value="WH-like_DNA-bd_sf"/>
</dbReference>
<dbReference type="AlphaFoldDB" id="A0AAV8FE71"/>
<dbReference type="Gene3D" id="3.40.50.300">
    <property type="entry name" value="P-loop containing nucleotide triphosphate hydrolases"/>
    <property type="match status" value="1"/>
</dbReference>
<reference evidence="9" key="1">
    <citation type="submission" date="2022-08" db="EMBL/GenBank/DDBJ databases">
        <authorList>
            <person name="Marques A."/>
        </authorList>
    </citation>
    <scope>NUCLEOTIDE SEQUENCE</scope>
    <source>
        <strain evidence="9">RhyPub2mFocal</strain>
        <tissue evidence="9">Leaves</tissue>
    </source>
</reference>
<keyword evidence="3" id="KW-0677">Repeat</keyword>
<dbReference type="EMBL" id="JAMFTS010000002">
    <property type="protein sequence ID" value="KAJ4789053.1"/>
    <property type="molecule type" value="Genomic_DNA"/>
</dbReference>
<keyword evidence="10" id="KW-1185">Reference proteome</keyword>
<evidence type="ECO:0000313" key="9">
    <source>
        <dbReference type="EMBL" id="KAJ4789053.1"/>
    </source>
</evidence>
<evidence type="ECO:0000259" key="7">
    <source>
        <dbReference type="Pfam" id="PF18052"/>
    </source>
</evidence>